<name>A0A061AQJ6_RHOTO</name>
<organism evidence="2">
    <name type="scientific">Rhodotorula toruloides</name>
    <name type="common">Yeast</name>
    <name type="synonym">Rhodosporidium toruloides</name>
    <dbReference type="NCBI Taxonomy" id="5286"/>
    <lineage>
        <taxon>Eukaryota</taxon>
        <taxon>Fungi</taxon>
        <taxon>Dikarya</taxon>
        <taxon>Basidiomycota</taxon>
        <taxon>Pucciniomycotina</taxon>
        <taxon>Microbotryomycetes</taxon>
        <taxon>Sporidiobolales</taxon>
        <taxon>Sporidiobolaceae</taxon>
        <taxon>Rhodotorula</taxon>
    </lineage>
</organism>
<evidence type="ECO:0000256" key="1">
    <source>
        <dbReference type="SAM" id="MobiDB-lite"/>
    </source>
</evidence>
<feature type="region of interest" description="Disordered" evidence="1">
    <location>
        <begin position="1"/>
        <end position="92"/>
    </location>
</feature>
<feature type="compositionally biased region" description="Low complexity" evidence="1">
    <location>
        <begin position="75"/>
        <end position="92"/>
    </location>
</feature>
<feature type="compositionally biased region" description="Basic and acidic residues" evidence="1">
    <location>
        <begin position="153"/>
        <end position="172"/>
    </location>
</feature>
<feature type="compositionally biased region" description="Low complexity" evidence="1">
    <location>
        <begin position="13"/>
        <end position="23"/>
    </location>
</feature>
<feature type="compositionally biased region" description="Polar residues" evidence="1">
    <location>
        <begin position="263"/>
        <end position="292"/>
    </location>
</feature>
<dbReference type="AlphaFoldDB" id="A0A061AQJ6"/>
<sequence>MSVLSSPLPLAWSTPLSFSPSSSAGRGAVRKKRRSASRPGLVEKRESSSSSSTSSSSSSSLDTPDEPLTPPSDSPSPFLASSSHSPFFSSSTKSPTAFLEYALDSSALPRVSKDVKGRRGRRARSLSPPSSSGSWTRDREVMAWRTRTGTKQEGVRRSEKGRQRTRLPEGWEHIPWITSSSSSDDDDLLLEWTTPRGRSRSGKEGEEDEDRPPSPPKTPSPRLFERGPILDVPLRPSPLPTSSSAISTRRRSVTRSDLPSLRFQLSPSPPRSSAKSTTKTGGKSRSAPTSPTKPRCEIVELSTTGEGEGEGEERRRRRKSLREKEGSGRRRAREERVEGREDDQREEFGAYEVPTEAPGLGITIPSPSTDGTFATRPSSSSSSCHPSLSPSCSCDSTDSSDSSPDASTIDHFHLHFQSLPLLRLRHALSLASTLASLPSTSLSSQRHLSTPRPSHFTRTSILGSEQYRLYAMGRAKAERTGGVGYWEGGREVWAAVLES</sequence>
<accession>A0A061AQJ6</accession>
<protein>
    <submittedName>
        <fullName evidence="2">RHTO0S04e11936g1_1</fullName>
    </submittedName>
</protein>
<dbReference type="OrthoDB" id="2530520at2759"/>
<evidence type="ECO:0000313" key="2">
    <source>
        <dbReference type="EMBL" id="CDR39910.1"/>
    </source>
</evidence>
<feature type="compositionally biased region" description="Polar residues" evidence="1">
    <location>
        <begin position="365"/>
        <end position="376"/>
    </location>
</feature>
<feature type="compositionally biased region" description="Low complexity" evidence="1">
    <location>
        <begin position="48"/>
        <end position="60"/>
    </location>
</feature>
<reference evidence="2" key="1">
    <citation type="journal article" date="2014" name="Genome Announc.">
        <title>Draft genome sequence of Rhodosporidium toruloides CECT1137, an oleaginous yeast of biotechnological interest.</title>
        <authorList>
            <person name="Morin N."/>
            <person name="Calcas X."/>
            <person name="Devillers H."/>
            <person name="Durrens P."/>
            <person name="Sherman D.J."/>
            <person name="Nicaud J.-M."/>
            <person name="Neuveglise C."/>
        </authorList>
    </citation>
    <scope>NUCLEOTIDE SEQUENCE</scope>
    <source>
        <strain evidence="2">CECT1137</strain>
    </source>
</reference>
<feature type="region of interest" description="Disordered" evidence="1">
    <location>
        <begin position="109"/>
        <end position="406"/>
    </location>
</feature>
<proteinExistence type="predicted"/>
<dbReference type="EMBL" id="LK052939">
    <property type="protein sequence ID" value="CDR39910.1"/>
    <property type="molecule type" value="Genomic_DNA"/>
</dbReference>
<gene>
    <name evidence="2" type="ORF">RHTO0S_04e11936g</name>
</gene>
<feature type="compositionally biased region" description="Basic and acidic residues" evidence="1">
    <location>
        <begin position="322"/>
        <end position="348"/>
    </location>
</feature>
<feature type="compositionally biased region" description="Low complexity" evidence="1">
    <location>
        <begin position="377"/>
        <end position="406"/>
    </location>
</feature>
<feature type="compositionally biased region" description="Low complexity" evidence="1">
    <location>
        <begin position="125"/>
        <end position="134"/>
    </location>
</feature>